<evidence type="ECO:0000313" key="4">
    <source>
        <dbReference type="EMBL" id="URE30204.1"/>
    </source>
</evidence>
<feature type="compositionally biased region" description="Gly residues" evidence="1">
    <location>
        <begin position="19"/>
        <end position="33"/>
    </location>
</feature>
<dbReference type="CDD" id="cd11378">
    <property type="entry name" value="DUF296"/>
    <property type="match status" value="1"/>
</dbReference>
<sequence>MLALSQPRDGAASEDNDGDGGSAGATSRGGAGGSSSAATGEASSGGGSTARKPRGRPLGSKNKPKPPVIITRASDSAMHPLVLELAGGSDVVSGISEFARRRGVGVSVLDGRGAVADVTLRHPSAGGPSTISVPGRLDMLSLSGTLLPPEPPAPEVVAWPAQPSPLTVSLAGPHGQVIGGTVAGPMTAVGPVLLVAATFPKPEFHRLPVVGCKPRYLRPTLRNDKAREHHGKDDMQKVEQDRHSISATSRSPLHPPPRVAPPPAMSCVAWATPSIVILPRPRTFHRKASLRPNLRAQSHQTASTDTSTADGLPRLLLHDSLNQAGIDTKLARAAREGFCQQIQGLSGISGETSIVVRIGADLAKAALQIAAEDDSLISHSSVPLPVDAFVERMDDLSMGFCSLYMPPLNSPPEVFLGNLERYFYVHKDFDSSIYVIFLLLLLLVVNLFTTIYVARDFVEQMQCQMPDHYIFTRFLYIEQALTCRSGSAAILSLIYSEMLKMLKVYGFLDFDVEIFFPNDLSSLPRGYHKQKSQLSDQPHIVTSKSLLVKTLRNLKDAFWPFQHDHSTSLFLRAAQAANLSYGPATVKERYSKSHSNVSGLEIASAKAAHHRIERGVWTIVRFGDMRRALAACERLILLDASPEELRDYAVLLYHCGFYEECLLFLKSYQTSKESHAQESQSNQSNRLEEDLTVNLMTRVKLILGEEGWSKSGVNTRYWGKNSEPW</sequence>
<dbReference type="PANTHER" id="PTHR31350:SF29">
    <property type="entry name" value="PROTEIN SIRB1 N-TERMINAL DOMAIN-CONTAINING PROTEIN"/>
    <property type="match status" value="1"/>
</dbReference>
<proteinExistence type="predicted"/>
<gene>
    <name evidence="4" type="ORF">MUK42_17767</name>
</gene>
<protein>
    <recommendedName>
        <fullName evidence="3">PPC domain-containing protein</fullName>
    </recommendedName>
</protein>
<feature type="compositionally biased region" description="Basic and acidic residues" evidence="1">
    <location>
        <begin position="221"/>
        <end position="244"/>
    </location>
</feature>
<dbReference type="PANTHER" id="PTHR31350">
    <property type="entry name" value="SI:DKEY-261L7.2"/>
    <property type="match status" value="1"/>
</dbReference>
<dbReference type="PROSITE" id="PS51742">
    <property type="entry name" value="PPC"/>
    <property type="match status" value="1"/>
</dbReference>
<dbReference type="OrthoDB" id="611769at2759"/>
<feature type="transmembrane region" description="Helical" evidence="2">
    <location>
        <begin position="433"/>
        <end position="454"/>
    </location>
</feature>
<feature type="transmembrane region" description="Helical" evidence="2">
    <location>
        <begin position="474"/>
        <end position="495"/>
    </location>
</feature>
<evidence type="ECO:0000256" key="2">
    <source>
        <dbReference type="SAM" id="Phobius"/>
    </source>
</evidence>
<keyword evidence="2" id="KW-0812">Transmembrane</keyword>
<keyword evidence="5" id="KW-1185">Reference proteome</keyword>
<evidence type="ECO:0000313" key="5">
    <source>
        <dbReference type="Proteomes" id="UP001055439"/>
    </source>
</evidence>
<evidence type="ECO:0000256" key="1">
    <source>
        <dbReference type="SAM" id="MobiDB-lite"/>
    </source>
</evidence>
<dbReference type="EMBL" id="CP097510">
    <property type="protein sequence ID" value="URE30204.1"/>
    <property type="molecule type" value="Genomic_DNA"/>
</dbReference>
<dbReference type="Gene3D" id="3.30.1330.80">
    <property type="entry name" value="Hypothetical protein, similar to alpha- acetolactate decarboxylase, domain 2"/>
    <property type="match status" value="1"/>
</dbReference>
<feature type="region of interest" description="Disordered" evidence="1">
    <location>
        <begin position="1"/>
        <end position="68"/>
    </location>
</feature>
<feature type="region of interest" description="Disordered" evidence="1">
    <location>
        <begin position="290"/>
        <end position="311"/>
    </location>
</feature>
<reference evidence="4" key="1">
    <citation type="submission" date="2022-05" db="EMBL/GenBank/DDBJ databases">
        <title>The Musa troglodytarum L. genome provides insights into the mechanism of non-climacteric behaviour and enrichment of carotenoids.</title>
        <authorList>
            <person name="Wang J."/>
        </authorList>
    </citation>
    <scope>NUCLEOTIDE SEQUENCE</scope>
    <source>
        <tissue evidence="4">Leaf</tissue>
    </source>
</reference>
<name>A0A9E7HHF9_9LILI</name>
<keyword evidence="2" id="KW-1133">Transmembrane helix</keyword>
<feature type="compositionally biased region" description="Polar residues" evidence="1">
    <location>
        <begin position="295"/>
        <end position="309"/>
    </location>
</feature>
<feature type="region of interest" description="Disordered" evidence="1">
    <location>
        <begin position="221"/>
        <end position="260"/>
    </location>
</feature>
<dbReference type="AlphaFoldDB" id="A0A9E7HHF9"/>
<evidence type="ECO:0000259" key="3">
    <source>
        <dbReference type="PROSITE" id="PS51742"/>
    </source>
</evidence>
<keyword evidence="2" id="KW-0472">Membrane</keyword>
<dbReference type="SUPFAM" id="SSF117856">
    <property type="entry name" value="AF0104/ALDC/Ptd012-like"/>
    <property type="match status" value="1"/>
</dbReference>
<feature type="domain" description="PPC" evidence="3">
    <location>
        <begin position="75"/>
        <end position="220"/>
    </location>
</feature>
<accession>A0A9E7HHF9</accession>
<dbReference type="Proteomes" id="UP001055439">
    <property type="component" value="Chromosome 8"/>
</dbReference>
<dbReference type="InterPro" id="IPR005175">
    <property type="entry name" value="PPC_dom"/>
</dbReference>
<organism evidence="4 5">
    <name type="scientific">Musa troglodytarum</name>
    <name type="common">fe'i banana</name>
    <dbReference type="NCBI Taxonomy" id="320322"/>
    <lineage>
        <taxon>Eukaryota</taxon>
        <taxon>Viridiplantae</taxon>
        <taxon>Streptophyta</taxon>
        <taxon>Embryophyta</taxon>
        <taxon>Tracheophyta</taxon>
        <taxon>Spermatophyta</taxon>
        <taxon>Magnoliopsida</taxon>
        <taxon>Liliopsida</taxon>
        <taxon>Zingiberales</taxon>
        <taxon>Musaceae</taxon>
        <taxon>Musa</taxon>
    </lineage>
</organism>
<dbReference type="Pfam" id="PF03479">
    <property type="entry name" value="PCC"/>
    <property type="match status" value="1"/>
</dbReference>